<accession>A0A2X1AQ32</accession>
<sequence>MSKLTLAQEADRRRTFAIIAHPDAGKTTLTEHILLAGGAVRAAGAVKARGENRRARSDWMKIEKERGISVTASVMTFEHDGKMFNLLDTPGHEDFSEDTYRTLTAADCAIMVLDAAKGIEPQTLKLFEVCRLRDIPIITFINKLDREAQDPMALLDEIASRLQLDPAPIWWPAESGARLRGLAEVGGQGRFQPYTRKTSDNDGEHPAPLPFADAAAFFEGTEQADMVDALELVEAGYKPFDRQAFLEGHMTPVLWGSALRHFGIEELLKAIGEWAPSPKTMTARKEAPPETRNAPAPEDITVEPSKDEVTGFVFKVQANMDPNHRDRIAMFRMASGSFKRGMKLKVQNTGKQLSVNAPIMFFASDRELAEEAYAGDVIGIPNHGVLRVGDSLSESGLVRFAGLPNFAPEILQRVRVKDPLKAKHLQKALVGLAEEGVTQLFRPELGADFIVGAVGQLQFEVMADRLGEEYGLDVVFEPSPYAEARWVTPASGGAKADLEDFAGKYRPQMATDIDQNPVFLAKSAWETGYVSERFPKVTFTKTKERG</sequence>
<evidence type="ECO:0000256" key="1">
    <source>
        <dbReference type="ARBA" id="ARBA00004496"/>
    </source>
</evidence>
<dbReference type="FunFam" id="3.30.70.3280:FF:000001">
    <property type="entry name" value="Peptide chain release factor 3"/>
    <property type="match status" value="1"/>
</dbReference>
<dbReference type="PRINTS" id="PR00315">
    <property type="entry name" value="ELONGATNFCT"/>
</dbReference>
<dbReference type="Gene3D" id="3.40.50.300">
    <property type="entry name" value="P-loop containing nucleotide triphosphate hydrolases"/>
    <property type="match status" value="2"/>
</dbReference>
<dbReference type="GO" id="GO:0005525">
    <property type="term" value="F:GTP binding"/>
    <property type="evidence" value="ECO:0007669"/>
    <property type="project" value="UniProtKB-UniRule"/>
</dbReference>
<dbReference type="CDD" id="cd16259">
    <property type="entry name" value="RF3_III"/>
    <property type="match status" value="1"/>
</dbReference>
<dbReference type="EMBL" id="UAQM01000022">
    <property type="protein sequence ID" value="SPU45960.1"/>
    <property type="molecule type" value="Genomic_DNA"/>
</dbReference>
<comment type="function">
    <text evidence="8">Increases the formation of ribosomal termination complexes and stimulates activities of RF-1 and RF-2. It binds guanine nucleotides and has strong preference for UGA stop codons. It may interact directly with the ribosome. The stimulation of RF-1 and RF-2 is significantly reduced by GTP and GDP, but not by GMP.</text>
</comment>
<dbReference type="Gene3D" id="3.30.70.3280">
    <property type="entry name" value="Peptide chain release factor 3, domain III"/>
    <property type="match status" value="1"/>
</dbReference>
<evidence type="ECO:0000256" key="3">
    <source>
        <dbReference type="ARBA" id="ARBA00022490"/>
    </source>
</evidence>
<feature type="binding site" evidence="8">
    <location>
        <begin position="142"/>
        <end position="145"/>
    </location>
    <ligand>
        <name>GTP</name>
        <dbReference type="ChEBI" id="CHEBI:37565"/>
    </ligand>
</feature>
<dbReference type="GO" id="GO:0016149">
    <property type="term" value="F:translation release factor activity, codon specific"/>
    <property type="evidence" value="ECO:0007669"/>
    <property type="project" value="UniProtKB-UniRule"/>
</dbReference>
<dbReference type="RefSeq" id="WP_128116026.1">
    <property type="nucleotide sequence ID" value="NZ_UAQM01000022.1"/>
</dbReference>
<dbReference type="GO" id="GO:0005829">
    <property type="term" value="C:cytosol"/>
    <property type="evidence" value="ECO:0007669"/>
    <property type="project" value="TreeGrafter"/>
</dbReference>
<organism evidence="11 12">
    <name type="scientific">Brevundimonas diminuta</name>
    <name type="common">Pseudomonas diminuta</name>
    <dbReference type="NCBI Taxonomy" id="293"/>
    <lineage>
        <taxon>Bacteria</taxon>
        <taxon>Pseudomonadati</taxon>
        <taxon>Pseudomonadota</taxon>
        <taxon>Alphaproteobacteria</taxon>
        <taxon>Caulobacterales</taxon>
        <taxon>Caulobacteraceae</taxon>
        <taxon>Brevundimonas</taxon>
    </lineage>
</organism>
<dbReference type="InterPro" id="IPR032090">
    <property type="entry name" value="RF3_C"/>
</dbReference>
<evidence type="ECO:0000256" key="8">
    <source>
        <dbReference type="HAMAP-Rule" id="MF_00072"/>
    </source>
</evidence>
<evidence type="ECO:0000259" key="10">
    <source>
        <dbReference type="PROSITE" id="PS51722"/>
    </source>
</evidence>
<dbReference type="InterPro" id="IPR000795">
    <property type="entry name" value="T_Tr_GTP-bd_dom"/>
</dbReference>
<protein>
    <recommendedName>
        <fullName evidence="7 8">Peptide chain release factor 3</fullName>
        <shortName evidence="8">RF-3</shortName>
    </recommendedName>
</protein>
<comment type="caution">
    <text evidence="8">Lacks conserved residue(s) required for the propagation of feature annotation.</text>
</comment>
<dbReference type="SUPFAM" id="SSF50447">
    <property type="entry name" value="Translation proteins"/>
    <property type="match status" value="1"/>
</dbReference>
<dbReference type="InterPro" id="IPR031157">
    <property type="entry name" value="G_TR_CS"/>
</dbReference>
<keyword evidence="3 8" id="KW-0963">Cytoplasm</keyword>
<dbReference type="PROSITE" id="PS51722">
    <property type="entry name" value="G_TR_2"/>
    <property type="match status" value="1"/>
</dbReference>
<dbReference type="PANTHER" id="PTHR43556:SF2">
    <property type="entry name" value="PEPTIDE CHAIN RELEASE FACTOR RF3"/>
    <property type="match status" value="1"/>
</dbReference>
<gene>
    <name evidence="8 11" type="primary">prfC</name>
    <name evidence="11" type="ORF">NCTC11165_02285</name>
</gene>
<dbReference type="SUPFAM" id="SSF52540">
    <property type="entry name" value="P-loop containing nucleoside triphosphate hydrolases"/>
    <property type="match status" value="1"/>
</dbReference>
<evidence type="ECO:0000256" key="2">
    <source>
        <dbReference type="ARBA" id="ARBA00009978"/>
    </source>
</evidence>
<dbReference type="InterPro" id="IPR053905">
    <property type="entry name" value="EF-G-like_DII"/>
</dbReference>
<feature type="domain" description="Tr-type G" evidence="10">
    <location>
        <begin position="11"/>
        <end position="279"/>
    </location>
</feature>
<dbReference type="InterPro" id="IPR038467">
    <property type="entry name" value="RF3_dom_3_sf"/>
</dbReference>
<dbReference type="NCBIfam" id="TIGR00503">
    <property type="entry name" value="prfC"/>
    <property type="match status" value="1"/>
</dbReference>
<evidence type="ECO:0000256" key="9">
    <source>
        <dbReference type="SAM" id="MobiDB-lite"/>
    </source>
</evidence>
<dbReference type="Pfam" id="PF22042">
    <property type="entry name" value="EF-G_D2"/>
    <property type="match status" value="1"/>
</dbReference>
<feature type="region of interest" description="Disordered" evidence="9">
    <location>
        <begin position="279"/>
        <end position="302"/>
    </location>
</feature>
<dbReference type="PROSITE" id="PS00301">
    <property type="entry name" value="G_TR_1"/>
    <property type="match status" value="1"/>
</dbReference>
<dbReference type="PANTHER" id="PTHR43556">
    <property type="entry name" value="PEPTIDE CHAIN RELEASE FACTOR RF3"/>
    <property type="match status" value="1"/>
</dbReference>
<evidence type="ECO:0000256" key="5">
    <source>
        <dbReference type="ARBA" id="ARBA00022917"/>
    </source>
</evidence>
<dbReference type="InterPro" id="IPR027417">
    <property type="entry name" value="P-loop_NTPase"/>
</dbReference>
<comment type="similarity">
    <text evidence="2 8">Belongs to the TRAFAC class translation factor GTPase superfamily. Classic translation factor GTPase family. PrfC subfamily.</text>
</comment>
<dbReference type="SUPFAM" id="SSF54980">
    <property type="entry name" value="EF-G C-terminal domain-like"/>
    <property type="match status" value="1"/>
</dbReference>
<keyword evidence="4 8" id="KW-0547">Nucleotide-binding</keyword>
<dbReference type="NCBIfam" id="NF001964">
    <property type="entry name" value="PRK00741.1"/>
    <property type="match status" value="1"/>
</dbReference>
<dbReference type="NCBIfam" id="TIGR00231">
    <property type="entry name" value="small_GTP"/>
    <property type="match status" value="1"/>
</dbReference>
<evidence type="ECO:0000313" key="12">
    <source>
        <dbReference type="Proteomes" id="UP000250358"/>
    </source>
</evidence>
<dbReference type="HAMAP" id="MF_00072">
    <property type="entry name" value="Rel_fac_3"/>
    <property type="match status" value="1"/>
</dbReference>
<dbReference type="FunFam" id="3.40.50.300:FF:000542">
    <property type="entry name" value="Peptide chain release factor 3"/>
    <property type="match status" value="1"/>
</dbReference>
<dbReference type="GO" id="GO:0006449">
    <property type="term" value="P:regulation of translational termination"/>
    <property type="evidence" value="ECO:0007669"/>
    <property type="project" value="UniProtKB-UniRule"/>
</dbReference>
<dbReference type="InterPro" id="IPR009000">
    <property type="entry name" value="Transl_B-barrel_sf"/>
</dbReference>
<evidence type="ECO:0000256" key="7">
    <source>
        <dbReference type="ARBA" id="ARBA00073639"/>
    </source>
</evidence>
<dbReference type="Pfam" id="PF00009">
    <property type="entry name" value="GTP_EFTU"/>
    <property type="match status" value="1"/>
</dbReference>
<dbReference type="GO" id="GO:0016150">
    <property type="term" value="F:translation release factor activity, codon nonspecific"/>
    <property type="evidence" value="ECO:0007669"/>
    <property type="project" value="TreeGrafter"/>
</dbReference>
<dbReference type="InterPro" id="IPR035647">
    <property type="entry name" value="EFG_III/V"/>
</dbReference>
<evidence type="ECO:0000256" key="6">
    <source>
        <dbReference type="ARBA" id="ARBA00023134"/>
    </source>
</evidence>
<keyword evidence="5 8" id="KW-0648">Protein biosynthesis</keyword>
<keyword evidence="6 8" id="KW-0342">GTP-binding</keyword>
<name>A0A2X1AQ32_BREDI</name>
<evidence type="ECO:0000313" key="11">
    <source>
        <dbReference type="EMBL" id="SPU45960.1"/>
    </source>
</evidence>
<dbReference type="AlphaFoldDB" id="A0A2X1AQ32"/>
<dbReference type="InterPro" id="IPR005225">
    <property type="entry name" value="Small_GTP-bd"/>
</dbReference>
<reference evidence="11 12" key="1">
    <citation type="submission" date="2018-06" db="EMBL/GenBank/DDBJ databases">
        <authorList>
            <consortium name="Pathogen Informatics"/>
            <person name="Doyle S."/>
        </authorList>
    </citation>
    <scope>NUCLEOTIDE SEQUENCE [LARGE SCALE GENOMIC DNA]</scope>
    <source>
        <strain evidence="11 12">NCTC11165</strain>
    </source>
</reference>
<feature type="binding site" evidence="8">
    <location>
        <begin position="88"/>
        <end position="92"/>
    </location>
    <ligand>
        <name>GTP</name>
        <dbReference type="ChEBI" id="CHEBI:37565"/>
    </ligand>
</feature>
<proteinExistence type="inferred from homology"/>
<dbReference type="InterPro" id="IPR004548">
    <property type="entry name" value="PrfC"/>
</dbReference>
<dbReference type="GO" id="GO:0097216">
    <property type="term" value="F:guanosine tetraphosphate binding"/>
    <property type="evidence" value="ECO:0007669"/>
    <property type="project" value="UniProtKB-ARBA"/>
</dbReference>
<comment type="subcellular location">
    <subcellularLocation>
        <location evidence="1 8">Cytoplasm</location>
    </subcellularLocation>
</comment>
<dbReference type="Pfam" id="PF16658">
    <property type="entry name" value="RF3_C"/>
    <property type="match status" value="1"/>
</dbReference>
<dbReference type="Proteomes" id="UP000250358">
    <property type="component" value="Unassembled WGS sequence"/>
</dbReference>
<dbReference type="GO" id="GO:0003924">
    <property type="term" value="F:GTPase activity"/>
    <property type="evidence" value="ECO:0007669"/>
    <property type="project" value="InterPro"/>
</dbReference>
<evidence type="ECO:0000256" key="4">
    <source>
        <dbReference type="ARBA" id="ARBA00022741"/>
    </source>
</evidence>